<accession>A0A4D6LEF9</accession>
<dbReference type="GO" id="GO:0000166">
    <property type="term" value="F:nucleotide binding"/>
    <property type="evidence" value="ECO:0007669"/>
    <property type="project" value="UniProtKB-KW"/>
</dbReference>
<reference evidence="6 7" key="1">
    <citation type="submission" date="2019-04" db="EMBL/GenBank/DDBJ databases">
        <title>An improved genome assembly and genetic linkage map for asparagus bean, Vigna unguiculata ssp. sesquipedialis.</title>
        <authorList>
            <person name="Xia Q."/>
            <person name="Zhang R."/>
            <person name="Dong Y."/>
        </authorList>
    </citation>
    <scope>NUCLEOTIDE SEQUENCE [LARGE SCALE GENOMIC DNA]</scope>
    <source>
        <tissue evidence="6">Leaf</tissue>
    </source>
</reference>
<dbReference type="PANTHER" id="PTHR47186">
    <property type="entry name" value="LEUCINE-RICH REPEAT-CONTAINING PROTEIN 57"/>
    <property type="match status" value="1"/>
</dbReference>
<proteinExistence type="predicted"/>
<keyword evidence="7" id="KW-1185">Reference proteome</keyword>
<feature type="domain" description="R13L1/DRL21-like LRR repeat region" evidence="5">
    <location>
        <begin position="259"/>
        <end position="386"/>
    </location>
</feature>
<keyword evidence="2" id="KW-0547">Nucleotide-binding</keyword>
<evidence type="ECO:0000256" key="1">
    <source>
        <dbReference type="ARBA" id="ARBA00022737"/>
    </source>
</evidence>
<evidence type="ECO:0000313" key="6">
    <source>
        <dbReference type="EMBL" id="QCD86898.1"/>
    </source>
</evidence>
<dbReference type="PANTHER" id="PTHR47186:SF43">
    <property type="entry name" value="TYPE DISEASE RESISTANCE PROTEIN CNL-J3, PUTATIVE-RELATED"/>
    <property type="match status" value="1"/>
</dbReference>
<dbReference type="InterPro" id="IPR032675">
    <property type="entry name" value="LRR_dom_sf"/>
</dbReference>
<evidence type="ECO:0000313" key="7">
    <source>
        <dbReference type="Proteomes" id="UP000501690"/>
    </source>
</evidence>
<evidence type="ECO:0000259" key="5">
    <source>
        <dbReference type="Pfam" id="PF25019"/>
    </source>
</evidence>
<evidence type="ECO:0000256" key="2">
    <source>
        <dbReference type="ARBA" id="ARBA00022741"/>
    </source>
</evidence>
<dbReference type="Pfam" id="PF18052">
    <property type="entry name" value="Rx_N"/>
    <property type="match status" value="1"/>
</dbReference>
<dbReference type="Pfam" id="PF25019">
    <property type="entry name" value="LRR_R13L1-DRL21"/>
    <property type="match status" value="1"/>
</dbReference>
<feature type="domain" description="Disease resistance N-terminal" evidence="4">
    <location>
        <begin position="14"/>
        <end position="102"/>
    </location>
</feature>
<dbReference type="InterPro" id="IPR041118">
    <property type="entry name" value="Rx_N"/>
</dbReference>
<dbReference type="InterPro" id="IPR056789">
    <property type="entry name" value="LRR_R13L1-DRL21"/>
</dbReference>
<sequence>MAAKLITGALVSTFVESTIDNLASRFGDIFRGKKRNKKQLSNLKVKLLSVDVVVDDAEQKQFTDPRVRDWLLAVKDVVFDSEDLLEEIDHALSKSQVEAESQSATKKVWISLKSSFATFFENEIETRMEKLIEDLEDLATQSHVLGLKKVDDDVGVGSGSELPDSVSNLEHLRSLDLSCTTIKRLSRNICSLSHLQILKLNYCMDLEELPSNLHLLTNLCRLEIIRTELTKVPPYLGKLKNLKVMMSHFNVGHSREFGIQQLGEFNFGGSLSIEELQNVEYSLDALEADLKNKTQLVKLKLRWRRNENSIDSRKEGDVIENLQPPKNLKELSIYSYGGKRFPTWLLENSLWNMVSLVLKDLSIHTDFHGNKYSSFKSLETLVFSNMRQWKKWECRAVTGAFPHLQILSLTNCPMLKGQLPELLVPLKYLLVFDCEQLEAFTVGALEVQLRDSGKLKLEWDTMKSVEMVGHNMEASLVESVGHIISVTSLEHLNINSRPKPISDNSVSLWNFPLHLFPTIKNLVLNELRNLQMLSQGLIHNHLTRLDIINCPKFESFPGKIHMLLPPLQNLLIEDCPSLESFPVGGLPSNLKYLTIINCSRLIGSLKGALAANSLLERLSIGQVDAESFPDEGLLPVSLTSLTMSHCPNLKTLGNKSLYRLSSLKTPTLCDCPNLQCLPEEGLPKSISEFSIRGNCPLIEQRCQKGGKDWEKIAHIQYLYIRQ</sequence>
<gene>
    <name evidence="6" type="ORF">DEO72_LG3g1427</name>
</gene>
<keyword evidence="1" id="KW-0677">Repeat</keyword>
<dbReference type="Gene3D" id="3.80.10.10">
    <property type="entry name" value="Ribonuclease Inhibitor"/>
    <property type="match status" value="3"/>
</dbReference>
<keyword evidence="3" id="KW-0611">Plant defense</keyword>
<organism evidence="6 7">
    <name type="scientific">Vigna unguiculata</name>
    <name type="common">Cowpea</name>
    <dbReference type="NCBI Taxonomy" id="3917"/>
    <lineage>
        <taxon>Eukaryota</taxon>
        <taxon>Viridiplantae</taxon>
        <taxon>Streptophyta</taxon>
        <taxon>Embryophyta</taxon>
        <taxon>Tracheophyta</taxon>
        <taxon>Spermatophyta</taxon>
        <taxon>Magnoliopsida</taxon>
        <taxon>eudicotyledons</taxon>
        <taxon>Gunneridae</taxon>
        <taxon>Pentapetalae</taxon>
        <taxon>rosids</taxon>
        <taxon>fabids</taxon>
        <taxon>Fabales</taxon>
        <taxon>Fabaceae</taxon>
        <taxon>Papilionoideae</taxon>
        <taxon>50 kb inversion clade</taxon>
        <taxon>NPAAA clade</taxon>
        <taxon>indigoferoid/millettioid clade</taxon>
        <taxon>Phaseoleae</taxon>
        <taxon>Vigna</taxon>
    </lineage>
</organism>
<evidence type="ECO:0000259" key="4">
    <source>
        <dbReference type="Pfam" id="PF18052"/>
    </source>
</evidence>
<dbReference type="GO" id="GO:0006952">
    <property type="term" value="P:defense response"/>
    <property type="evidence" value="ECO:0007669"/>
    <property type="project" value="UniProtKB-KW"/>
</dbReference>
<protein>
    <submittedName>
        <fullName evidence="6">Uncharacterized protein</fullName>
    </submittedName>
</protein>
<dbReference type="EMBL" id="CP039347">
    <property type="protein sequence ID" value="QCD86898.1"/>
    <property type="molecule type" value="Genomic_DNA"/>
</dbReference>
<dbReference type="Proteomes" id="UP000501690">
    <property type="component" value="Linkage Group LG3"/>
</dbReference>
<dbReference type="SUPFAM" id="SSF52058">
    <property type="entry name" value="L domain-like"/>
    <property type="match status" value="2"/>
</dbReference>
<name>A0A4D6LEF9_VIGUN</name>
<evidence type="ECO:0000256" key="3">
    <source>
        <dbReference type="ARBA" id="ARBA00022821"/>
    </source>
</evidence>
<dbReference type="AlphaFoldDB" id="A0A4D6LEF9"/>
<dbReference type="Gene3D" id="1.20.5.4130">
    <property type="match status" value="1"/>
</dbReference>